<reference evidence="2" key="1">
    <citation type="submission" date="2010-03" db="EMBL/GenBank/DDBJ databases">
        <title>Complete sequence of Mobiluncus curtisii ATCC 43063.</title>
        <authorList>
            <person name="Muzny D."/>
            <person name="Qin X."/>
            <person name="Deng J."/>
            <person name="Jiang H."/>
            <person name="Liu Y."/>
            <person name="Qu J."/>
            <person name="Song X.-Z."/>
            <person name="Zhang L."/>
            <person name="Thornton R."/>
            <person name="Coyle M."/>
            <person name="Francisco L."/>
            <person name="Jackson L."/>
            <person name="Javaid M."/>
            <person name="Korchina V."/>
            <person name="Kovar C."/>
            <person name="Mata R."/>
            <person name="Mathew T."/>
            <person name="Ngo R."/>
            <person name="Nguyen L."/>
            <person name="Nguyen N."/>
            <person name="Okwuonu G."/>
            <person name="Ongeri F."/>
            <person name="Pham C."/>
            <person name="Simmons D."/>
            <person name="Wilczek-Boney K."/>
            <person name="Hale W."/>
            <person name="Jakkamsetti A."/>
            <person name="Pham P."/>
            <person name="Ruth R."/>
            <person name="San Lucas F."/>
            <person name="Warren J."/>
            <person name="Zhang J."/>
            <person name="Zhao Z."/>
            <person name="Zhou C."/>
            <person name="Zhu D."/>
            <person name="Lee S."/>
            <person name="Bess C."/>
            <person name="Blankenburg K."/>
            <person name="Forbes L."/>
            <person name="Fu Q."/>
            <person name="Gubbala S."/>
            <person name="Hirani K."/>
            <person name="Jayaseelan J.C."/>
            <person name="Lara F."/>
            <person name="Munidasa M."/>
            <person name="Palculict T."/>
            <person name="Patil S."/>
            <person name="Pu L.-L."/>
            <person name="Saada N."/>
            <person name="Tang L."/>
            <person name="Weissenberger G."/>
            <person name="Zhu Y."/>
            <person name="Hemphill L."/>
            <person name="Shang Y."/>
            <person name="Youmans B."/>
            <person name="Ayvaz T."/>
            <person name="Ross M."/>
            <person name="Santibanez J."/>
            <person name="Aqrawi P."/>
            <person name="Gross S."/>
            <person name="Joshi V."/>
            <person name="Fowler G."/>
            <person name="Nazareth L."/>
            <person name="Reid J."/>
            <person name="Worley K."/>
            <person name="Petrosino J."/>
            <person name="Highlander S."/>
            <person name="Gibbs R."/>
            <person name="Gibbs R."/>
        </authorList>
    </citation>
    <scope>NUCLEOTIDE SEQUENCE [LARGE SCALE GENOMIC DNA]</scope>
    <source>
        <strain evidence="2">ATCC 43553</strain>
    </source>
</reference>
<gene>
    <name evidence="1" type="ORF">HMPREF0004_1311</name>
</gene>
<organism evidence="1 2">
    <name type="scientific">Achromobacter piechaudii ATCC 43553</name>
    <dbReference type="NCBI Taxonomy" id="742159"/>
    <lineage>
        <taxon>Bacteria</taxon>
        <taxon>Pseudomonadati</taxon>
        <taxon>Pseudomonadota</taxon>
        <taxon>Betaproteobacteria</taxon>
        <taxon>Burkholderiales</taxon>
        <taxon>Alcaligenaceae</taxon>
        <taxon>Achromobacter</taxon>
    </lineage>
</organism>
<proteinExistence type="predicted"/>
<name>D4X764_9BURK</name>
<dbReference type="Proteomes" id="UP000004510">
    <property type="component" value="Unassembled WGS sequence"/>
</dbReference>
<comment type="caution">
    <text evidence="1">The sequence shown here is derived from an EMBL/GenBank/DDBJ whole genome shotgun (WGS) entry which is preliminary data.</text>
</comment>
<dbReference type="AlphaFoldDB" id="D4X764"/>
<dbReference type="EMBL" id="ADMS01000031">
    <property type="protein sequence ID" value="EFF77270.1"/>
    <property type="molecule type" value="Genomic_DNA"/>
</dbReference>
<evidence type="ECO:0000313" key="2">
    <source>
        <dbReference type="Proteomes" id="UP000004510"/>
    </source>
</evidence>
<sequence length="51" mass="5635">MQRPLHGLKPPVRTAWLLLGRPCDKKRLAASLLAVRKAHPPARGCVPLTSR</sequence>
<dbReference type="HOGENOM" id="CLU_3094403_0_0_4"/>
<dbReference type="PATRIC" id="fig|742159.3.peg.2182"/>
<protein>
    <submittedName>
        <fullName evidence="1">Uncharacterized protein</fullName>
    </submittedName>
</protein>
<accession>D4X764</accession>
<evidence type="ECO:0000313" key="1">
    <source>
        <dbReference type="EMBL" id="EFF77270.1"/>
    </source>
</evidence>